<dbReference type="InterPro" id="IPR011701">
    <property type="entry name" value="MFS"/>
</dbReference>
<comment type="caution">
    <text evidence="10">The sequence shown here is derived from an EMBL/GenBank/DDBJ whole genome shotgun (WGS) entry which is preliminary data.</text>
</comment>
<dbReference type="PROSITE" id="PS00216">
    <property type="entry name" value="SUGAR_TRANSPORT_1"/>
    <property type="match status" value="1"/>
</dbReference>
<comment type="similarity">
    <text evidence="2 8">Belongs to the major facilitator superfamily. Bcr/CmlA family.</text>
</comment>
<evidence type="ECO:0000256" key="4">
    <source>
        <dbReference type="ARBA" id="ARBA00022475"/>
    </source>
</evidence>
<keyword evidence="3 8" id="KW-0813">Transport</keyword>
<protein>
    <recommendedName>
        <fullName evidence="8">Bcr/CflA family efflux transporter</fullName>
    </recommendedName>
</protein>
<dbReference type="GO" id="GO:0042910">
    <property type="term" value="F:xenobiotic transmembrane transporter activity"/>
    <property type="evidence" value="ECO:0007669"/>
    <property type="project" value="InterPro"/>
</dbReference>
<dbReference type="EMBL" id="PYMC01000016">
    <property type="protein sequence ID" value="PSW03439.1"/>
    <property type="molecule type" value="Genomic_DNA"/>
</dbReference>
<organism evidence="10 11">
    <name type="scientific">Photobacterium lipolyticum</name>
    <dbReference type="NCBI Taxonomy" id="266810"/>
    <lineage>
        <taxon>Bacteria</taxon>
        <taxon>Pseudomonadati</taxon>
        <taxon>Pseudomonadota</taxon>
        <taxon>Gammaproteobacteria</taxon>
        <taxon>Vibrionales</taxon>
        <taxon>Vibrionaceae</taxon>
        <taxon>Photobacterium</taxon>
    </lineage>
</organism>
<dbReference type="AlphaFoldDB" id="A0A2T3MUB7"/>
<dbReference type="OrthoDB" id="9814303at2"/>
<dbReference type="NCBIfam" id="TIGR00710">
    <property type="entry name" value="efflux_Bcr_CflA"/>
    <property type="match status" value="1"/>
</dbReference>
<evidence type="ECO:0000256" key="1">
    <source>
        <dbReference type="ARBA" id="ARBA00004651"/>
    </source>
</evidence>
<evidence type="ECO:0000256" key="2">
    <source>
        <dbReference type="ARBA" id="ARBA00006236"/>
    </source>
</evidence>
<keyword evidence="11" id="KW-1185">Reference proteome</keyword>
<evidence type="ECO:0000256" key="6">
    <source>
        <dbReference type="ARBA" id="ARBA00022989"/>
    </source>
</evidence>
<feature type="transmembrane region" description="Helical" evidence="8">
    <location>
        <begin position="174"/>
        <end position="193"/>
    </location>
</feature>
<dbReference type="Proteomes" id="UP000240904">
    <property type="component" value="Unassembled WGS sequence"/>
</dbReference>
<feature type="transmembrane region" description="Helical" evidence="8">
    <location>
        <begin position="84"/>
        <end position="104"/>
    </location>
</feature>
<evidence type="ECO:0000256" key="8">
    <source>
        <dbReference type="RuleBase" id="RU365088"/>
    </source>
</evidence>
<feature type="transmembrane region" description="Helical" evidence="8">
    <location>
        <begin position="58"/>
        <end position="77"/>
    </location>
</feature>
<dbReference type="InterPro" id="IPR005829">
    <property type="entry name" value="Sugar_transporter_CS"/>
</dbReference>
<name>A0A2T3MUB7_9GAMM</name>
<gene>
    <name evidence="10" type="ORF">C9I89_18255</name>
</gene>
<keyword evidence="7 8" id="KW-0472">Membrane</keyword>
<evidence type="ECO:0000256" key="5">
    <source>
        <dbReference type="ARBA" id="ARBA00022692"/>
    </source>
</evidence>
<evidence type="ECO:0000313" key="11">
    <source>
        <dbReference type="Proteomes" id="UP000240904"/>
    </source>
</evidence>
<keyword evidence="5 8" id="KW-0812">Transmembrane</keyword>
<dbReference type="Pfam" id="PF07690">
    <property type="entry name" value="MFS_1"/>
    <property type="match status" value="1"/>
</dbReference>
<sequence>MQPETSAVSQQTAATGTRLVALMVVLVLFSPLAIDIYLPALPAMAETFAVDTARVQDTVTWFMFSLGLGQLLAGPLADRLGRRPIALGGVTIYALSAAMAYWAQTLDLLLVARLLQGFGACATSVAAFAAVRDSFGPERSGRMISYLNGAICFIPALAPILGSWLTHEFGWRSNFSFMAGFALVAGSFIALCFKETRPADTNTDGAMISLDRYMSVLREPAFLFHATLCMLSMAVILAYVTSAPVWLMMELGQDMGQFTLWFGVNAALNILACMIAPKYMDKFGTRKTLSAGLILLVISGAAMLAFSSISQAWAFMGPIFMCSFGFAFVLGSSAGKALAPFGDRAGTAAALLGLFQMSGAGIMVSLTQRLDLTPPMLLTFQMWLLIPGLLILWSKLGHRWHGAVPAH</sequence>
<keyword evidence="6 8" id="KW-1133">Transmembrane helix</keyword>
<feature type="transmembrane region" description="Helical" evidence="8">
    <location>
        <begin position="110"/>
        <end position="131"/>
    </location>
</feature>
<dbReference type="CDD" id="cd17320">
    <property type="entry name" value="MFS_MdfA_MDR_like"/>
    <property type="match status" value="1"/>
</dbReference>
<feature type="transmembrane region" description="Helical" evidence="8">
    <location>
        <begin position="19"/>
        <end position="38"/>
    </location>
</feature>
<dbReference type="PANTHER" id="PTHR23502:SF70">
    <property type="entry name" value="BCR_CFLA FAMILY EFFLUX TRANSPORTER"/>
    <property type="match status" value="1"/>
</dbReference>
<feature type="transmembrane region" description="Helical" evidence="8">
    <location>
        <begin position="258"/>
        <end position="276"/>
    </location>
</feature>
<dbReference type="Gene3D" id="1.20.1720.10">
    <property type="entry name" value="Multidrug resistance protein D"/>
    <property type="match status" value="1"/>
</dbReference>
<keyword evidence="4" id="KW-1003">Cell membrane</keyword>
<dbReference type="GO" id="GO:0005886">
    <property type="term" value="C:plasma membrane"/>
    <property type="evidence" value="ECO:0007669"/>
    <property type="project" value="UniProtKB-SubCell"/>
</dbReference>
<evidence type="ECO:0000256" key="3">
    <source>
        <dbReference type="ARBA" id="ARBA00022448"/>
    </source>
</evidence>
<feature type="transmembrane region" description="Helical" evidence="8">
    <location>
        <begin position="222"/>
        <end position="246"/>
    </location>
</feature>
<feature type="transmembrane region" description="Helical" evidence="8">
    <location>
        <begin position="312"/>
        <end position="333"/>
    </location>
</feature>
<proteinExistence type="inferred from homology"/>
<dbReference type="InterPro" id="IPR036259">
    <property type="entry name" value="MFS_trans_sf"/>
</dbReference>
<feature type="transmembrane region" description="Helical" evidence="8">
    <location>
        <begin position="143"/>
        <end position="162"/>
    </location>
</feature>
<feature type="transmembrane region" description="Helical" evidence="8">
    <location>
        <begin position="288"/>
        <end position="306"/>
    </location>
</feature>
<keyword evidence="8" id="KW-0997">Cell inner membrane</keyword>
<dbReference type="GO" id="GO:1990961">
    <property type="term" value="P:xenobiotic detoxification by transmembrane export across the plasma membrane"/>
    <property type="evidence" value="ECO:0007669"/>
    <property type="project" value="InterPro"/>
</dbReference>
<dbReference type="PROSITE" id="PS50850">
    <property type="entry name" value="MFS"/>
    <property type="match status" value="1"/>
</dbReference>
<comment type="subcellular location">
    <subcellularLocation>
        <location evidence="8">Cell inner membrane</location>
        <topology evidence="8">Multi-pass membrane protein</topology>
    </subcellularLocation>
    <subcellularLocation>
        <location evidence="1">Cell membrane</location>
        <topology evidence="1">Multi-pass membrane protein</topology>
    </subcellularLocation>
</comment>
<reference evidence="10 11" key="1">
    <citation type="submission" date="2018-03" db="EMBL/GenBank/DDBJ databases">
        <title>Whole genome sequencing of Histamine producing bacteria.</title>
        <authorList>
            <person name="Butler K."/>
        </authorList>
    </citation>
    <scope>NUCLEOTIDE SEQUENCE [LARGE SCALE GENOMIC DNA]</scope>
    <source>
        <strain evidence="10 11">DSM 16190</strain>
    </source>
</reference>
<dbReference type="InterPro" id="IPR020846">
    <property type="entry name" value="MFS_dom"/>
</dbReference>
<accession>A0A2T3MUB7</accession>
<dbReference type="InterPro" id="IPR004812">
    <property type="entry name" value="Efflux_drug-R_Bcr/CmlA"/>
</dbReference>
<evidence type="ECO:0000259" key="9">
    <source>
        <dbReference type="PROSITE" id="PS50850"/>
    </source>
</evidence>
<feature type="transmembrane region" description="Helical" evidence="8">
    <location>
        <begin position="372"/>
        <end position="393"/>
    </location>
</feature>
<evidence type="ECO:0000313" key="10">
    <source>
        <dbReference type="EMBL" id="PSW03439.1"/>
    </source>
</evidence>
<feature type="transmembrane region" description="Helical" evidence="8">
    <location>
        <begin position="345"/>
        <end position="366"/>
    </location>
</feature>
<dbReference type="PANTHER" id="PTHR23502">
    <property type="entry name" value="MAJOR FACILITATOR SUPERFAMILY"/>
    <property type="match status" value="1"/>
</dbReference>
<feature type="domain" description="Major facilitator superfamily (MFS) profile" evidence="9">
    <location>
        <begin position="19"/>
        <end position="407"/>
    </location>
</feature>
<evidence type="ECO:0000256" key="7">
    <source>
        <dbReference type="ARBA" id="ARBA00023136"/>
    </source>
</evidence>
<dbReference type="RefSeq" id="WP_107284759.1">
    <property type="nucleotide sequence ID" value="NZ_PYMC01000016.1"/>
</dbReference>
<dbReference type="SUPFAM" id="SSF103473">
    <property type="entry name" value="MFS general substrate transporter"/>
    <property type="match status" value="1"/>
</dbReference>